<sequence length="141" mass="15933">MELTSMKTISVEKSITVVPFLTLQISWGTGGCESHFSLRYILKATPDSEALQCKYKNIIVETEADTGMPRYTILPWRSNDSKPGGGLLLEARNFRERDSLKLQNFESLTTITMDDVSRSKTSSLSLALFVYEADLHFSMKR</sequence>
<keyword evidence="2" id="KW-1185">Reference proteome</keyword>
<reference evidence="1 2" key="2">
    <citation type="journal article" date="2022" name="Mol. Ecol. Resour.">
        <title>The genomes of chicory, endive, great burdock and yacon provide insights into Asteraceae paleo-polyploidization history and plant inulin production.</title>
        <authorList>
            <person name="Fan W."/>
            <person name="Wang S."/>
            <person name="Wang H."/>
            <person name="Wang A."/>
            <person name="Jiang F."/>
            <person name="Liu H."/>
            <person name="Zhao H."/>
            <person name="Xu D."/>
            <person name="Zhang Y."/>
        </authorList>
    </citation>
    <scope>NUCLEOTIDE SEQUENCE [LARGE SCALE GENOMIC DNA]</scope>
    <source>
        <strain evidence="2">cv. Niubang</strain>
    </source>
</reference>
<gene>
    <name evidence="1" type="ORF">L6452_19886</name>
</gene>
<proteinExistence type="predicted"/>
<reference evidence="2" key="1">
    <citation type="journal article" date="2022" name="Mol. Ecol. Resour.">
        <title>The genomes of chicory, endive, great burdock and yacon provide insights into Asteraceae palaeo-polyploidization history and plant inulin production.</title>
        <authorList>
            <person name="Fan W."/>
            <person name="Wang S."/>
            <person name="Wang H."/>
            <person name="Wang A."/>
            <person name="Jiang F."/>
            <person name="Liu H."/>
            <person name="Zhao H."/>
            <person name="Xu D."/>
            <person name="Zhang Y."/>
        </authorList>
    </citation>
    <scope>NUCLEOTIDE SEQUENCE [LARGE SCALE GENOMIC DNA]</scope>
    <source>
        <strain evidence="2">cv. Niubang</strain>
    </source>
</reference>
<dbReference type="EMBL" id="CM042052">
    <property type="protein sequence ID" value="KAI3719000.1"/>
    <property type="molecule type" value="Genomic_DNA"/>
</dbReference>
<evidence type="ECO:0000313" key="1">
    <source>
        <dbReference type="EMBL" id="KAI3719000.1"/>
    </source>
</evidence>
<name>A0ACB9B9W4_ARCLA</name>
<accession>A0ACB9B9W4</accession>
<protein>
    <submittedName>
        <fullName evidence="1">Uncharacterized protein</fullName>
    </submittedName>
</protein>
<comment type="caution">
    <text evidence="1">The sequence shown here is derived from an EMBL/GenBank/DDBJ whole genome shotgun (WGS) entry which is preliminary data.</text>
</comment>
<dbReference type="Proteomes" id="UP001055879">
    <property type="component" value="Linkage Group LG06"/>
</dbReference>
<evidence type="ECO:0000313" key="2">
    <source>
        <dbReference type="Proteomes" id="UP001055879"/>
    </source>
</evidence>
<organism evidence="1 2">
    <name type="scientific">Arctium lappa</name>
    <name type="common">Greater burdock</name>
    <name type="synonym">Lappa major</name>
    <dbReference type="NCBI Taxonomy" id="4217"/>
    <lineage>
        <taxon>Eukaryota</taxon>
        <taxon>Viridiplantae</taxon>
        <taxon>Streptophyta</taxon>
        <taxon>Embryophyta</taxon>
        <taxon>Tracheophyta</taxon>
        <taxon>Spermatophyta</taxon>
        <taxon>Magnoliopsida</taxon>
        <taxon>eudicotyledons</taxon>
        <taxon>Gunneridae</taxon>
        <taxon>Pentapetalae</taxon>
        <taxon>asterids</taxon>
        <taxon>campanulids</taxon>
        <taxon>Asterales</taxon>
        <taxon>Asteraceae</taxon>
        <taxon>Carduoideae</taxon>
        <taxon>Cardueae</taxon>
        <taxon>Arctiinae</taxon>
        <taxon>Arctium</taxon>
    </lineage>
</organism>